<sequence>MSTYLVSFERIGRCRDVPDLPVDVDDASAHAQQIAEVVYGYAGRFLGSSWYQVDVDLTDEGADGAGTIDGGRFGKFTVSYVAAKVGESK</sequence>
<evidence type="ECO:0000313" key="2">
    <source>
        <dbReference type="Proteomes" id="UP001551482"/>
    </source>
</evidence>
<evidence type="ECO:0000313" key="1">
    <source>
        <dbReference type="EMBL" id="MEU8136046.1"/>
    </source>
</evidence>
<protein>
    <submittedName>
        <fullName evidence="1">Uncharacterized protein</fullName>
    </submittedName>
</protein>
<dbReference type="EMBL" id="JBEZFP010000055">
    <property type="protein sequence ID" value="MEU8136046.1"/>
    <property type="molecule type" value="Genomic_DNA"/>
</dbReference>
<accession>A0ABV3DJW8</accession>
<dbReference type="Proteomes" id="UP001551482">
    <property type="component" value="Unassembled WGS sequence"/>
</dbReference>
<comment type="caution">
    <text evidence="1">The sequence shown here is derived from an EMBL/GenBank/DDBJ whole genome shotgun (WGS) entry which is preliminary data.</text>
</comment>
<keyword evidence="2" id="KW-1185">Reference proteome</keyword>
<name>A0ABV3DJW8_9ACTN</name>
<organism evidence="1 2">
    <name type="scientific">Streptodolium elevatio</name>
    <dbReference type="NCBI Taxonomy" id="3157996"/>
    <lineage>
        <taxon>Bacteria</taxon>
        <taxon>Bacillati</taxon>
        <taxon>Actinomycetota</taxon>
        <taxon>Actinomycetes</taxon>
        <taxon>Kitasatosporales</taxon>
        <taxon>Streptomycetaceae</taxon>
        <taxon>Streptodolium</taxon>
    </lineage>
</organism>
<proteinExistence type="predicted"/>
<reference evidence="1 2" key="1">
    <citation type="submission" date="2024-06" db="EMBL/GenBank/DDBJ databases">
        <title>The Natural Products Discovery Center: Release of the First 8490 Sequenced Strains for Exploring Actinobacteria Biosynthetic Diversity.</title>
        <authorList>
            <person name="Kalkreuter E."/>
            <person name="Kautsar S.A."/>
            <person name="Yang D."/>
            <person name="Bader C.D."/>
            <person name="Teijaro C.N."/>
            <person name="Fluegel L."/>
            <person name="Davis C.M."/>
            <person name="Simpson J.R."/>
            <person name="Lauterbach L."/>
            <person name="Steele A.D."/>
            <person name="Gui C."/>
            <person name="Meng S."/>
            <person name="Li G."/>
            <person name="Viehrig K."/>
            <person name="Ye F."/>
            <person name="Su P."/>
            <person name="Kiefer A.F."/>
            <person name="Nichols A."/>
            <person name="Cepeda A.J."/>
            <person name="Yan W."/>
            <person name="Fan B."/>
            <person name="Jiang Y."/>
            <person name="Adhikari A."/>
            <person name="Zheng C.-J."/>
            <person name="Schuster L."/>
            <person name="Cowan T.M."/>
            <person name="Smanski M.J."/>
            <person name="Chevrette M.G."/>
            <person name="De Carvalho L.P.S."/>
            <person name="Shen B."/>
        </authorList>
    </citation>
    <scope>NUCLEOTIDE SEQUENCE [LARGE SCALE GENOMIC DNA]</scope>
    <source>
        <strain evidence="1 2">NPDC048946</strain>
    </source>
</reference>
<gene>
    <name evidence="1" type="ORF">AB0C36_21345</name>
</gene>
<dbReference type="RefSeq" id="WP_358356270.1">
    <property type="nucleotide sequence ID" value="NZ_JBEZFP010000055.1"/>
</dbReference>